<keyword evidence="9" id="KW-1185">Reference proteome</keyword>
<evidence type="ECO:0000313" key="8">
    <source>
        <dbReference type="EMBL" id="NVD29298.1"/>
    </source>
</evidence>
<dbReference type="EMBL" id="JABWMH010000005">
    <property type="protein sequence ID" value="NVD29298.1"/>
    <property type="molecule type" value="Genomic_DNA"/>
</dbReference>
<dbReference type="InterPro" id="IPR046357">
    <property type="entry name" value="PPIase_dom_sf"/>
</dbReference>
<protein>
    <recommendedName>
        <fullName evidence="6">Peptidyl-prolyl cis-trans isomerase</fullName>
        <ecNumber evidence="6">5.2.1.8</ecNumber>
    </recommendedName>
</protein>
<name>A0ABX2N6D8_9SPHN</name>
<dbReference type="EC" id="5.2.1.8" evidence="6"/>
<keyword evidence="4 5" id="KW-0413">Isomerase</keyword>
<dbReference type="InterPro" id="IPR000774">
    <property type="entry name" value="PPIase_FKBP_N"/>
</dbReference>
<dbReference type="InterPro" id="IPR001179">
    <property type="entry name" value="PPIase_FKBP_dom"/>
</dbReference>
<evidence type="ECO:0000313" key="9">
    <source>
        <dbReference type="Proteomes" id="UP000652427"/>
    </source>
</evidence>
<dbReference type="PROSITE" id="PS50059">
    <property type="entry name" value="FKBP_PPIASE"/>
    <property type="match status" value="1"/>
</dbReference>
<evidence type="ECO:0000256" key="2">
    <source>
        <dbReference type="ARBA" id="ARBA00006577"/>
    </source>
</evidence>
<sequence length="202" mass="21653">MSEIGQSRTSSEPSSRIKPFLTGLLLGIILMAALAAAIPEKTSPTEFAKAGWEKLFPPPSNADFLKDNAKEAGVKQTKSGLQYKIIKPGKGPKPVVTDTALVKYEGRLRDDTIFDANEQAPMPVGGVVPGFSEALQLMQKGGEYRIWIPSDLAYGEASPGELVPPNSLLIFDVTLLDFISAEQMEELRQQMQAGSGGPPPAP</sequence>
<comment type="caution">
    <text evidence="8">The sequence shown here is derived from an EMBL/GenBank/DDBJ whole genome shotgun (WGS) entry which is preliminary data.</text>
</comment>
<evidence type="ECO:0000256" key="5">
    <source>
        <dbReference type="PROSITE-ProRule" id="PRU00277"/>
    </source>
</evidence>
<evidence type="ECO:0000256" key="3">
    <source>
        <dbReference type="ARBA" id="ARBA00023110"/>
    </source>
</evidence>
<dbReference type="Pfam" id="PF00254">
    <property type="entry name" value="FKBP_C"/>
    <property type="match status" value="1"/>
</dbReference>
<dbReference type="GO" id="GO:0016853">
    <property type="term" value="F:isomerase activity"/>
    <property type="evidence" value="ECO:0007669"/>
    <property type="project" value="UniProtKB-KW"/>
</dbReference>
<dbReference type="PANTHER" id="PTHR43811:SF23">
    <property type="entry name" value="FKBP-TYPE 22 KDA PEPTIDYL-PROLYL CIS-TRANS ISOMERASE"/>
    <property type="match status" value="1"/>
</dbReference>
<gene>
    <name evidence="8" type="ORF">HUO14_15470</name>
</gene>
<dbReference type="RefSeq" id="WP_176280741.1">
    <property type="nucleotide sequence ID" value="NZ_JABWMH010000005.1"/>
</dbReference>
<evidence type="ECO:0000256" key="4">
    <source>
        <dbReference type="ARBA" id="ARBA00023235"/>
    </source>
</evidence>
<accession>A0ABX2N6D8</accession>
<dbReference type="Proteomes" id="UP000652427">
    <property type="component" value="Unassembled WGS sequence"/>
</dbReference>
<proteinExistence type="inferred from homology"/>
<evidence type="ECO:0000256" key="6">
    <source>
        <dbReference type="RuleBase" id="RU003915"/>
    </source>
</evidence>
<feature type="domain" description="PPIase FKBP-type" evidence="7">
    <location>
        <begin position="97"/>
        <end position="179"/>
    </location>
</feature>
<evidence type="ECO:0000256" key="1">
    <source>
        <dbReference type="ARBA" id="ARBA00000971"/>
    </source>
</evidence>
<reference evidence="8 9" key="1">
    <citation type="submission" date="2020-06" db="EMBL/GenBank/DDBJ databases">
        <authorList>
            <person name="Kim S.-J."/>
            <person name="Park S.-J."/>
        </authorList>
    </citation>
    <scope>NUCLEOTIDE SEQUENCE [LARGE SCALE GENOMIC DNA]</scope>
    <source>
        <strain evidence="8 9">SW-151</strain>
    </source>
</reference>
<comment type="catalytic activity">
    <reaction evidence="1 5 6">
        <text>[protein]-peptidylproline (omega=180) = [protein]-peptidylproline (omega=0)</text>
        <dbReference type="Rhea" id="RHEA:16237"/>
        <dbReference type="Rhea" id="RHEA-COMP:10747"/>
        <dbReference type="Rhea" id="RHEA-COMP:10748"/>
        <dbReference type="ChEBI" id="CHEBI:83833"/>
        <dbReference type="ChEBI" id="CHEBI:83834"/>
        <dbReference type="EC" id="5.2.1.8"/>
    </reaction>
</comment>
<organism evidence="8 9">
    <name type="scientific">Parasphingorhabdus flavimaris</name>
    <dbReference type="NCBI Taxonomy" id="266812"/>
    <lineage>
        <taxon>Bacteria</taxon>
        <taxon>Pseudomonadati</taxon>
        <taxon>Pseudomonadota</taxon>
        <taxon>Alphaproteobacteria</taxon>
        <taxon>Sphingomonadales</taxon>
        <taxon>Sphingomonadaceae</taxon>
        <taxon>Parasphingorhabdus</taxon>
    </lineage>
</organism>
<dbReference type="PANTHER" id="PTHR43811">
    <property type="entry name" value="FKBP-TYPE PEPTIDYL-PROLYL CIS-TRANS ISOMERASE FKPA"/>
    <property type="match status" value="1"/>
</dbReference>
<dbReference type="Gene3D" id="3.10.50.40">
    <property type="match status" value="1"/>
</dbReference>
<evidence type="ECO:0000259" key="7">
    <source>
        <dbReference type="PROSITE" id="PS50059"/>
    </source>
</evidence>
<keyword evidence="3 5" id="KW-0697">Rotamase</keyword>
<dbReference type="Pfam" id="PF01346">
    <property type="entry name" value="FKBP_N"/>
    <property type="match status" value="1"/>
</dbReference>
<comment type="similarity">
    <text evidence="2 6">Belongs to the FKBP-type PPIase family.</text>
</comment>
<dbReference type="SUPFAM" id="SSF54534">
    <property type="entry name" value="FKBP-like"/>
    <property type="match status" value="1"/>
</dbReference>